<dbReference type="EMBL" id="CVRI01000054">
    <property type="protein sequence ID" value="CRL00691.1"/>
    <property type="molecule type" value="Genomic_DNA"/>
</dbReference>
<gene>
    <name evidence="1" type="ORF">CLUMA_CG013950</name>
</gene>
<keyword evidence="2" id="KW-1185">Reference proteome</keyword>
<reference evidence="1 2" key="1">
    <citation type="submission" date="2015-04" db="EMBL/GenBank/DDBJ databases">
        <authorList>
            <person name="Syromyatnikov M.Y."/>
            <person name="Popov V.N."/>
        </authorList>
    </citation>
    <scope>NUCLEOTIDE SEQUENCE [LARGE SCALE GENOMIC DNA]</scope>
</reference>
<accession>A0A1J1IKD3</accession>
<dbReference type="Proteomes" id="UP000183832">
    <property type="component" value="Unassembled WGS sequence"/>
</dbReference>
<evidence type="ECO:0000313" key="2">
    <source>
        <dbReference type="Proteomes" id="UP000183832"/>
    </source>
</evidence>
<name>A0A1J1IKD3_9DIPT</name>
<organism evidence="1 2">
    <name type="scientific">Clunio marinus</name>
    <dbReference type="NCBI Taxonomy" id="568069"/>
    <lineage>
        <taxon>Eukaryota</taxon>
        <taxon>Metazoa</taxon>
        <taxon>Ecdysozoa</taxon>
        <taxon>Arthropoda</taxon>
        <taxon>Hexapoda</taxon>
        <taxon>Insecta</taxon>
        <taxon>Pterygota</taxon>
        <taxon>Neoptera</taxon>
        <taxon>Endopterygota</taxon>
        <taxon>Diptera</taxon>
        <taxon>Nematocera</taxon>
        <taxon>Chironomoidea</taxon>
        <taxon>Chironomidae</taxon>
        <taxon>Clunio</taxon>
    </lineage>
</organism>
<evidence type="ECO:0000313" key="1">
    <source>
        <dbReference type="EMBL" id="CRL00691.1"/>
    </source>
</evidence>
<dbReference type="AlphaFoldDB" id="A0A1J1IKD3"/>
<sequence length="205" mass="23975">MEKFDFKLKKIIGMVMERTQLRSQNEDEDDIKKCVEAIKFREMLLSLANKNIFTQGRLENALARSDIKLMEIKPDTSNIKHSHQPNAASHTDRSLISDHDCCACDLLGIHLMVSTKIKQNELFVKDDHEPPFEFFLLNLFCFPSIKHFDKSQDNEKCCDGIFFKCQMKLWNFLCEIQRKTLMLSYSTVTRSLHTLMQCLQMLSNE</sequence>
<protein>
    <submittedName>
        <fullName evidence="1">CLUMA_CG013950, isoform A</fullName>
    </submittedName>
</protein>
<proteinExistence type="predicted"/>